<keyword evidence="4" id="KW-1185">Reference proteome</keyword>
<evidence type="ECO:0000256" key="2">
    <source>
        <dbReference type="SAM" id="Phobius"/>
    </source>
</evidence>
<comment type="caution">
    <text evidence="3">The sequence shown here is derived from an EMBL/GenBank/DDBJ whole genome shotgun (WGS) entry which is preliminary data.</text>
</comment>
<reference evidence="3" key="1">
    <citation type="submission" date="2017-07" db="EMBL/GenBank/DDBJ databases">
        <title>Taro Niue Genome Assembly and Annotation.</title>
        <authorList>
            <person name="Atibalentja N."/>
            <person name="Keating K."/>
            <person name="Fields C.J."/>
        </authorList>
    </citation>
    <scope>NUCLEOTIDE SEQUENCE</scope>
    <source>
        <strain evidence="3">Niue_2</strain>
        <tissue evidence="3">Leaf</tissue>
    </source>
</reference>
<gene>
    <name evidence="3" type="ORF">Taro_031348</name>
</gene>
<dbReference type="AlphaFoldDB" id="A0A843VIN4"/>
<feature type="compositionally biased region" description="Low complexity" evidence="1">
    <location>
        <begin position="725"/>
        <end position="743"/>
    </location>
</feature>
<protein>
    <submittedName>
        <fullName evidence="3">Uncharacterized protein</fullName>
    </submittedName>
</protein>
<keyword evidence="2" id="KW-1133">Transmembrane helix</keyword>
<evidence type="ECO:0000256" key="1">
    <source>
        <dbReference type="SAM" id="MobiDB-lite"/>
    </source>
</evidence>
<evidence type="ECO:0000313" key="4">
    <source>
        <dbReference type="Proteomes" id="UP000652761"/>
    </source>
</evidence>
<organism evidence="3 4">
    <name type="scientific">Colocasia esculenta</name>
    <name type="common">Wild taro</name>
    <name type="synonym">Arum esculentum</name>
    <dbReference type="NCBI Taxonomy" id="4460"/>
    <lineage>
        <taxon>Eukaryota</taxon>
        <taxon>Viridiplantae</taxon>
        <taxon>Streptophyta</taxon>
        <taxon>Embryophyta</taxon>
        <taxon>Tracheophyta</taxon>
        <taxon>Spermatophyta</taxon>
        <taxon>Magnoliopsida</taxon>
        <taxon>Liliopsida</taxon>
        <taxon>Araceae</taxon>
        <taxon>Aroideae</taxon>
        <taxon>Colocasieae</taxon>
        <taxon>Colocasia</taxon>
    </lineage>
</organism>
<keyword evidence="2" id="KW-0472">Membrane</keyword>
<name>A0A843VIN4_COLES</name>
<dbReference type="Proteomes" id="UP000652761">
    <property type="component" value="Unassembled WGS sequence"/>
</dbReference>
<feature type="transmembrane region" description="Helical" evidence="2">
    <location>
        <begin position="16"/>
        <end position="34"/>
    </location>
</feature>
<evidence type="ECO:0000313" key="3">
    <source>
        <dbReference type="EMBL" id="MQL98642.1"/>
    </source>
</evidence>
<accession>A0A843VIN4</accession>
<sequence>MWQAWQTNLSGCRGAQVGRILVAAWAAVVIRFVLRRPIAFWGPEAKSVGRHPFPLISFLSFPSLREKGGFLFHHRVWSMVAPAAARVELGEASWSEEELSPCSPPHGCMFCNVWGTPGCSISAVGLPADVMTAERVTTLEEASPRSDVTLSRPRALVSVLPSGVLVSWVVPCVPALADGPSGGFRKGCRACLCLLRLSGLRANDAVSIVVAPPVFSFTRLLPFPGTPSIAHLCQRVLLRAAGVLKSRTWSRRGKRWGQWREPFVVSELVWCGPASPSHCLALRWFRSHVGRSRVGPRLGRAAVVLVVLCCDSLASLYRGGRRQKSAAGELEEWTVCPPLSCLWWWLVCSCVTGGSICGPSTWWSSEVAVLVVRRCFSHGCSVSLMVTPGCSFPTSWRSGMLGACVMRLWSHVVAPVFRELLYLGGCVPRVCFRIVLLWPDSGCGSWCCSSCLLMCLTPLLFEFIAYLTGLNSNPSGSSDPWVAARPSRIPSGDPAGQVVSFPAGSECELQESVAAVAGCACFEHGCWFARAAVGFVVSLRICVGVSRRMREPECGVAFTGAGLWSAEPVEGVLSFLAIPLVVGNGSWRSWWRSEVAVSVVRRCFSHGCSVSLVVTPACSFPTSWRSGMLGACVVRLWSHMVAPVIHELLCLGGCVPRVCFRIVLLCPDPGCGSWRCSSCFRIVVLLLLVGVPATLAGKGLVIPTEPCSRGSPPYSFQVGTRCRRSSLSDGRGGSSLHRALPAM</sequence>
<dbReference type="EMBL" id="NMUH01002218">
    <property type="protein sequence ID" value="MQL98642.1"/>
    <property type="molecule type" value="Genomic_DNA"/>
</dbReference>
<feature type="region of interest" description="Disordered" evidence="1">
    <location>
        <begin position="724"/>
        <end position="743"/>
    </location>
</feature>
<keyword evidence="2" id="KW-0812">Transmembrane</keyword>
<proteinExistence type="predicted"/>